<dbReference type="Proteomes" id="UP000005143">
    <property type="component" value="Unassembled WGS sequence"/>
</dbReference>
<sequence length="41" mass="4083">MGQEGGAAGGRPDRADQRTMVKGSAAVADIAPSATALARNR</sequence>
<protein>
    <submittedName>
        <fullName evidence="2">Uncharacterized protein</fullName>
    </submittedName>
</protein>
<reference evidence="2 3" key="1">
    <citation type="journal article" date="2013" name="Biodegradation">
        <title>Quantitative proteomic analysis of ibuprofen-degrading Patulibacter sp. strain I11.</title>
        <authorList>
            <person name="Almeida B."/>
            <person name="Kjeldal H."/>
            <person name="Lolas I."/>
            <person name="Knudsen A.D."/>
            <person name="Carvalho G."/>
            <person name="Nielsen K.L."/>
            <person name="Barreto Crespo M.T."/>
            <person name="Stensballe A."/>
            <person name="Nielsen J.L."/>
        </authorList>
    </citation>
    <scope>NUCLEOTIDE SEQUENCE [LARGE SCALE GENOMIC DNA]</scope>
    <source>
        <strain evidence="2 3">I11</strain>
    </source>
</reference>
<evidence type="ECO:0000313" key="2">
    <source>
        <dbReference type="EMBL" id="EHN08933.1"/>
    </source>
</evidence>
<keyword evidence="3" id="KW-1185">Reference proteome</keyword>
<proteinExistence type="predicted"/>
<comment type="caution">
    <text evidence="2">The sequence shown here is derived from an EMBL/GenBank/DDBJ whole genome shotgun (WGS) entry which is preliminary data.</text>
</comment>
<evidence type="ECO:0000313" key="3">
    <source>
        <dbReference type="Proteomes" id="UP000005143"/>
    </source>
</evidence>
<dbReference type="EMBL" id="AGUD01000310">
    <property type="protein sequence ID" value="EHN08933.1"/>
    <property type="molecule type" value="Genomic_DNA"/>
</dbReference>
<organism evidence="2 3">
    <name type="scientific">Patulibacter medicamentivorans</name>
    <dbReference type="NCBI Taxonomy" id="1097667"/>
    <lineage>
        <taxon>Bacteria</taxon>
        <taxon>Bacillati</taxon>
        <taxon>Actinomycetota</taxon>
        <taxon>Thermoleophilia</taxon>
        <taxon>Solirubrobacterales</taxon>
        <taxon>Patulibacteraceae</taxon>
        <taxon>Patulibacter</taxon>
    </lineage>
</organism>
<dbReference type="AlphaFoldDB" id="H0EBL1"/>
<gene>
    <name evidence="2" type="ORF">PAI11_42430</name>
</gene>
<name>H0EBL1_9ACTN</name>
<accession>H0EBL1</accession>
<evidence type="ECO:0000256" key="1">
    <source>
        <dbReference type="SAM" id="MobiDB-lite"/>
    </source>
</evidence>
<feature type="region of interest" description="Disordered" evidence="1">
    <location>
        <begin position="1"/>
        <end position="26"/>
    </location>
</feature>